<keyword evidence="2" id="KW-0812">Transmembrane</keyword>
<keyword evidence="1" id="KW-0233">DNA recombination</keyword>
<proteinExistence type="predicted"/>
<keyword evidence="2" id="KW-0472">Membrane</keyword>
<evidence type="ECO:0000313" key="3">
    <source>
        <dbReference type="EMBL" id="CAE7398659.1"/>
    </source>
</evidence>
<dbReference type="OrthoDB" id="443994at2759"/>
<dbReference type="InterPro" id="IPR013762">
    <property type="entry name" value="Integrase-like_cat_sf"/>
</dbReference>
<gene>
    <name evidence="3" type="primary">Camk4</name>
    <name evidence="3" type="ORF">SNAT2548_LOCUS21703</name>
</gene>
<dbReference type="SUPFAM" id="SSF56349">
    <property type="entry name" value="DNA breaking-rejoining enzymes"/>
    <property type="match status" value="1"/>
</dbReference>
<feature type="transmembrane region" description="Helical" evidence="2">
    <location>
        <begin position="27"/>
        <end position="56"/>
    </location>
</feature>
<dbReference type="Gene3D" id="1.10.443.10">
    <property type="entry name" value="Intergrase catalytic core"/>
    <property type="match status" value="1"/>
</dbReference>
<dbReference type="GO" id="GO:0003677">
    <property type="term" value="F:DNA binding"/>
    <property type="evidence" value="ECO:0007669"/>
    <property type="project" value="InterPro"/>
</dbReference>
<dbReference type="AlphaFoldDB" id="A0A812QQ86"/>
<dbReference type="GO" id="GO:0015074">
    <property type="term" value="P:DNA integration"/>
    <property type="evidence" value="ECO:0007669"/>
    <property type="project" value="InterPro"/>
</dbReference>
<organism evidence="3 4">
    <name type="scientific">Symbiodinium natans</name>
    <dbReference type="NCBI Taxonomy" id="878477"/>
    <lineage>
        <taxon>Eukaryota</taxon>
        <taxon>Sar</taxon>
        <taxon>Alveolata</taxon>
        <taxon>Dinophyceae</taxon>
        <taxon>Suessiales</taxon>
        <taxon>Symbiodiniaceae</taxon>
        <taxon>Symbiodinium</taxon>
    </lineage>
</organism>
<evidence type="ECO:0000313" key="4">
    <source>
        <dbReference type="Proteomes" id="UP000604046"/>
    </source>
</evidence>
<dbReference type="EMBL" id="CAJNDS010002261">
    <property type="protein sequence ID" value="CAE7398659.1"/>
    <property type="molecule type" value="Genomic_DNA"/>
</dbReference>
<reference evidence="3" key="1">
    <citation type="submission" date="2021-02" db="EMBL/GenBank/DDBJ databases">
        <authorList>
            <person name="Dougan E. K."/>
            <person name="Rhodes N."/>
            <person name="Thang M."/>
            <person name="Chan C."/>
        </authorList>
    </citation>
    <scope>NUCLEOTIDE SEQUENCE</scope>
</reference>
<dbReference type="Proteomes" id="UP000604046">
    <property type="component" value="Unassembled WGS sequence"/>
</dbReference>
<keyword evidence="2" id="KW-1133">Transmembrane helix</keyword>
<evidence type="ECO:0000256" key="1">
    <source>
        <dbReference type="ARBA" id="ARBA00023172"/>
    </source>
</evidence>
<accession>A0A812QQ86</accession>
<name>A0A812QQ86_9DINO</name>
<comment type="caution">
    <text evidence="3">The sequence shown here is derived from an EMBL/GenBank/DDBJ whole genome shotgun (WGS) entry which is preliminary data.</text>
</comment>
<dbReference type="GO" id="GO:0006310">
    <property type="term" value="P:DNA recombination"/>
    <property type="evidence" value="ECO:0007669"/>
    <property type="project" value="UniProtKB-KW"/>
</dbReference>
<keyword evidence="4" id="KW-1185">Reference proteome</keyword>
<sequence>MVSIFSTRLSRWEEEEPTSRGMVMPEALFRAGVALSLAWGWPLFAAALLLGFNGLLRRGEVLGLLRCELILTCDLLSCRQVAFVRVQCSKTSRFMLRQHAKIRMLSLFAFFPRSSQTNRLRLSLFACSPAVFRRRWDEVFSFLHVPTAEVNLGVTPKSLRGSRATWLYQETEDIERIQWGGRWQQRRTLEHYLQDVAGQLLLASLTKSQRLHVSELSAFAEPLLSTYIELVPSAHS</sequence>
<dbReference type="InterPro" id="IPR011010">
    <property type="entry name" value="DNA_brk_join_enz"/>
</dbReference>
<evidence type="ECO:0000256" key="2">
    <source>
        <dbReference type="SAM" id="Phobius"/>
    </source>
</evidence>
<protein>
    <submittedName>
        <fullName evidence="3">Camk4 protein</fullName>
    </submittedName>
</protein>